<evidence type="ECO:0000313" key="1">
    <source>
        <dbReference type="EMBL" id="KAJ0046201.1"/>
    </source>
</evidence>
<dbReference type="EMBL" id="CM047738">
    <property type="protein sequence ID" value="KAJ0046201.1"/>
    <property type="molecule type" value="Genomic_DNA"/>
</dbReference>
<protein>
    <submittedName>
        <fullName evidence="1">Uncharacterized protein</fullName>
    </submittedName>
</protein>
<accession>A0ACC0Z4H8</accession>
<keyword evidence="2" id="KW-1185">Reference proteome</keyword>
<organism evidence="1 2">
    <name type="scientific">Pistacia integerrima</name>
    <dbReference type="NCBI Taxonomy" id="434235"/>
    <lineage>
        <taxon>Eukaryota</taxon>
        <taxon>Viridiplantae</taxon>
        <taxon>Streptophyta</taxon>
        <taxon>Embryophyta</taxon>
        <taxon>Tracheophyta</taxon>
        <taxon>Spermatophyta</taxon>
        <taxon>Magnoliopsida</taxon>
        <taxon>eudicotyledons</taxon>
        <taxon>Gunneridae</taxon>
        <taxon>Pentapetalae</taxon>
        <taxon>rosids</taxon>
        <taxon>malvids</taxon>
        <taxon>Sapindales</taxon>
        <taxon>Anacardiaceae</taxon>
        <taxon>Pistacia</taxon>
    </lineage>
</organism>
<sequence>MEIDRISCLHDSILYKIFSFLSAKDVLQTTLLSKSLQDLWKSLPHLDFDESDFTNEKSFTNFVDKFLLHRDNSISIIRLRLLCGFACRSCELETWISAAITARVQELQLCSKYKAIGDGLPSSLFNCKSLVTLRLNIGYVVRFPDNFCFPNMKIIDFCDVHFGKNFSDQLLNSKNLEEIYFMHCRIDIYNSSSPSSLTVGEDVVADDSHCSGTFPNLNKATIVLGKHPGKEEETGFCASKFIKTFSNANVLYLSNACIQLLQYCGGNLLDYLPTFCNLKRLQLTVSIKDGDIGVLSCLLDRSPILESLGIRFFNYKFRSLVSRCNRELKRGEYARHLECIRMEHFRGSKNQVELVRFFLANAQVLKKMSLYSDREFPLSLDLFEFPRLSTSCQLLIY</sequence>
<gene>
    <name evidence="1" type="ORF">Pint_04524</name>
</gene>
<reference evidence="2" key="1">
    <citation type="journal article" date="2023" name="G3 (Bethesda)">
        <title>Genome assembly and association tests identify interacting loci associated with vigor, precocity, and sex in interspecific pistachio rootstocks.</title>
        <authorList>
            <person name="Palmer W."/>
            <person name="Jacygrad E."/>
            <person name="Sagayaradj S."/>
            <person name="Cavanaugh K."/>
            <person name="Han R."/>
            <person name="Bertier L."/>
            <person name="Beede B."/>
            <person name="Kafkas S."/>
            <person name="Golino D."/>
            <person name="Preece J."/>
            <person name="Michelmore R."/>
        </authorList>
    </citation>
    <scope>NUCLEOTIDE SEQUENCE [LARGE SCALE GENOMIC DNA]</scope>
</reference>
<name>A0ACC0Z4H8_9ROSI</name>
<comment type="caution">
    <text evidence="1">The sequence shown here is derived from an EMBL/GenBank/DDBJ whole genome shotgun (WGS) entry which is preliminary data.</text>
</comment>
<dbReference type="Proteomes" id="UP001163603">
    <property type="component" value="Chromosome 3"/>
</dbReference>
<proteinExistence type="predicted"/>
<evidence type="ECO:0000313" key="2">
    <source>
        <dbReference type="Proteomes" id="UP001163603"/>
    </source>
</evidence>